<evidence type="ECO:0000313" key="8">
    <source>
        <dbReference type="EMBL" id="RZI02705.1"/>
    </source>
</evidence>
<dbReference type="InterPro" id="IPR008927">
    <property type="entry name" value="6-PGluconate_DH-like_C_sf"/>
</dbReference>
<evidence type="ECO:0000259" key="6">
    <source>
        <dbReference type="Pfam" id="PF02558"/>
    </source>
</evidence>
<dbReference type="SUPFAM" id="SSF48179">
    <property type="entry name" value="6-phosphogluconate dehydrogenase C-terminal domain-like"/>
    <property type="match status" value="1"/>
</dbReference>
<dbReference type="EMBL" id="RQTE01000090">
    <property type="protein sequence ID" value="RZI02705.1"/>
    <property type="molecule type" value="Genomic_DNA"/>
</dbReference>
<comment type="catalytic activity">
    <reaction evidence="5">
        <text>(R)-pantoate + NADP(+) = 2-dehydropantoate + NADPH + H(+)</text>
        <dbReference type="Rhea" id="RHEA:16233"/>
        <dbReference type="ChEBI" id="CHEBI:11561"/>
        <dbReference type="ChEBI" id="CHEBI:15378"/>
        <dbReference type="ChEBI" id="CHEBI:15980"/>
        <dbReference type="ChEBI" id="CHEBI:57783"/>
        <dbReference type="ChEBI" id="CHEBI:58349"/>
        <dbReference type="EC" id="1.1.1.169"/>
    </reaction>
</comment>
<dbReference type="Gene3D" id="3.40.50.720">
    <property type="entry name" value="NAD(P)-binding Rossmann-like Domain"/>
    <property type="match status" value="1"/>
</dbReference>
<evidence type="ECO:0000256" key="4">
    <source>
        <dbReference type="ARBA" id="ARBA00048640"/>
    </source>
</evidence>
<comment type="function">
    <text evidence="5">Catalyzes the NADPH-dependent reduction of ketopantoate into pantoic acid.</text>
</comment>
<dbReference type="Pfam" id="PF08546">
    <property type="entry name" value="ApbA_C"/>
    <property type="match status" value="1"/>
</dbReference>
<dbReference type="InterPro" id="IPR013752">
    <property type="entry name" value="KPA_reductase"/>
</dbReference>
<dbReference type="EC" id="1.1.1.169" evidence="5"/>
<keyword evidence="2 5" id="KW-0521">NADP</keyword>
<organism evidence="8 9">
    <name type="scientific">Staphylococcus condimenti</name>
    <dbReference type="NCBI Taxonomy" id="70255"/>
    <lineage>
        <taxon>Bacteria</taxon>
        <taxon>Bacillati</taxon>
        <taxon>Bacillota</taxon>
        <taxon>Bacilli</taxon>
        <taxon>Bacillales</taxon>
        <taxon>Staphylococcaceae</taxon>
        <taxon>Staphylococcus</taxon>
    </lineage>
</organism>
<comment type="similarity">
    <text evidence="1 5">Belongs to the ketopantoate reductase family.</text>
</comment>
<comment type="pathway">
    <text evidence="5">Cofactor biosynthesis; (R)-pantothenate biosynthesis; (R)-pantoate from 3-methyl-2-oxobutanoate: step 2/2.</text>
</comment>
<dbReference type="Gene3D" id="1.10.1040.10">
    <property type="entry name" value="N-(1-d-carboxylethyl)-l-norvaline Dehydrogenase, domain 2"/>
    <property type="match status" value="1"/>
</dbReference>
<evidence type="ECO:0000313" key="9">
    <source>
        <dbReference type="Proteomes" id="UP000293854"/>
    </source>
</evidence>
<comment type="caution">
    <text evidence="8">The sequence shown here is derived from an EMBL/GenBank/DDBJ whole genome shotgun (WGS) entry which is preliminary data.</text>
</comment>
<protein>
    <recommendedName>
        <fullName evidence="5">2-dehydropantoate 2-reductase</fullName>
        <ecNumber evidence="5">1.1.1.169</ecNumber>
    </recommendedName>
    <alternativeName>
        <fullName evidence="5">Ketopantoate reductase</fullName>
    </alternativeName>
</protein>
<gene>
    <name evidence="8" type="ORF">EIG99_05545</name>
</gene>
<reference evidence="8 9" key="1">
    <citation type="submission" date="2018-11" db="EMBL/GenBank/DDBJ databases">
        <title>Genomic profiling of Staphylococcus species from a Poultry farm system in KwaZulu-Natal, South Africa.</title>
        <authorList>
            <person name="Amoako D.G."/>
            <person name="Somboro A.M."/>
            <person name="Abia A.L.K."/>
            <person name="Bester L.A."/>
            <person name="Essack S.Y."/>
        </authorList>
    </citation>
    <scope>NUCLEOTIDE SEQUENCE [LARGE SCALE GENOMIC DNA]</scope>
    <source>
        <strain evidence="8 9">SA11</strain>
    </source>
</reference>
<dbReference type="PANTHER" id="PTHR21708">
    <property type="entry name" value="PROBABLE 2-DEHYDROPANTOATE 2-REDUCTASE"/>
    <property type="match status" value="1"/>
</dbReference>
<dbReference type="UniPathway" id="UPA00028">
    <property type="reaction ID" value="UER00004"/>
</dbReference>
<dbReference type="GO" id="GO:0008677">
    <property type="term" value="F:2-dehydropantoate 2-reductase activity"/>
    <property type="evidence" value="ECO:0007669"/>
    <property type="project" value="UniProtKB-EC"/>
</dbReference>
<dbReference type="InterPro" id="IPR036291">
    <property type="entry name" value="NAD(P)-bd_dom_sf"/>
</dbReference>
<dbReference type="InterPro" id="IPR003710">
    <property type="entry name" value="ApbA"/>
</dbReference>
<dbReference type="PANTHER" id="PTHR21708:SF26">
    <property type="entry name" value="2-DEHYDROPANTOATE 2-REDUCTASE"/>
    <property type="match status" value="1"/>
</dbReference>
<evidence type="ECO:0000256" key="1">
    <source>
        <dbReference type="ARBA" id="ARBA00007870"/>
    </source>
</evidence>
<sequence length="342" mass="36837">MNIAIYGAGSLGTIMGAFLSESDADVDLIDVNQAHVDKLNEEGAHVVGATDYRHAVHAITPDEVNKRYDIILLLTKQVFNQQVIPKVRDILEINGTVVSLQNGIPEELIQEVLPPANIVAGSVEFGATFEGPGVSRLTTEFDTFKNNAIQIGELDGAVTERTKAIQKALEPIGGISVSDNLPGTKWAKLIINSALSGMSAATNSTYGDVMDDPIGAKAALYAMNEVVKVGKSNGIEFAKLSILDPEAFAEITDEKAQIEIMKETLKASRSIEASMLQDLRKGRATEINYINGAVTKIGKSNDVSTPVNDLIVEIVSNAQNNKTVPDFNESMNQFKTLFDESK</sequence>
<keyword evidence="3 5" id="KW-0560">Oxidoreductase</keyword>
<dbReference type="NCBIfam" id="TIGR00745">
    <property type="entry name" value="apbA_panE"/>
    <property type="match status" value="1"/>
</dbReference>
<evidence type="ECO:0000256" key="5">
    <source>
        <dbReference type="RuleBase" id="RU362068"/>
    </source>
</evidence>
<dbReference type="Proteomes" id="UP000293854">
    <property type="component" value="Unassembled WGS sequence"/>
</dbReference>
<dbReference type="GO" id="GO:0004616">
    <property type="term" value="F:phosphogluconate dehydrogenase (decarboxylating) activity"/>
    <property type="evidence" value="ECO:0007669"/>
    <property type="project" value="UniProtKB-EC"/>
</dbReference>
<accession>A0A4Q7CPZ6</accession>
<dbReference type="GO" id="GO:0005737">
    <property type="term" value="C:cytoplasm"/>
    <property type="evidence" value="ECO:0007669"/>
    <property type="project" value="TreeGrafter"/>
</dbReference>
<feature type="domain" description="Ketopantoate reductase C-terminal" evidence="7">
    <location>
        <begin position="183"/>
        <end position="317"/>
    </location>
</feature>
<proteinExistence type="inferred from homology"/>
<dbReference type="SUPFAM" id="SSF51735">
    <property type="entry name" value="NAD(P)-binding Rossmann-fold domains"/>
    <property type="match status" value="1"/>
</dbReference>
<evidence type="ECO:0000259" key="7">
    <source>
        <dbReference type="Pfam" id="PF08546"/>
    </source>
</evidence>
<comment type="catalytic activity">
    <reaction evidence="4">
        <text>6-phospho-D-gluconate + NADP(+) = D-ribulose 5-phosphate + CO2 + NADPH</text>
        <dbReference type="Rhea" id="RHEA:10116"/>
        <dbReference type="ChEBI" id="CHEBI:16526"/>
        <dbReference type="ChEBI" id="CHEBI:57783"/>
        <dbReference type="ChEBI" id="CHEBI:58121"/>
        <dbReference type="ChEBI" id="CHEBI:58349"/>
        <dbReference type="ChEBI" id="CHEBI:58759"/>
        <dbReference type="EC" id="1.1.1.44"/>
    </reaction>
</comment>
<dbReference type="Pfam" id="PF02558">
    <property type="entry name" value="ApbA"/>
    <property type="match status" value="1"/>
</dbReference>
<dbReference type="InterPro" id="IPR013328">
    <property type="entry name" value="6PGD_dom2"/>
</dbReference>
<dbReference type="AlphaFoldDB" id="A0A4Q7CPZ6"/>
<keyword evidence="5" id="KW-0566">Pantothenate biosynthesis</keyword>
<dbReference type="InterPro" id="IPR051402">
    <property type="entry name" value="KPR-Related"/>
</dbReference>
<dbReference type="GO" id="GO:0015940">
    <property type="term" value="P:pantothenate biosynthetic process"/>
    <property type="evidence" value="ECO:0007669"/>
    <property type="project" value="UniProtKB-UniPathway"/>
</dbReference>
<dbReference type="InterPro" id="IPR013332">
    <property type="entry name" value="KPR_N"/>
</dbReference>
<dbReference type="RefSeq" id="WP_130135449.1">
    <property type="nucleotide sequence ID" value="NZ_RQTE01000090.1"/>
</dbReference>
<feature type="domain" description="Ketopantoate reductase N-terminal" evidence="6">
    <location>
        <begin position="3"/>
        <end position="141"/>
    </location>
</feature>
<name>A0A4Q7CPZ6_9STAP</name>
<evidence type="ECO:0000256" key="3">
    <source>
        <dbReference type="ARBA" id="ARBA00023002"/>
    </source>
</evidence>
<evidence type="ECO:0000256" key="2">
    <source>
        <dbReference type="ARBA" id="ARBA00022857"/>
    </source>
</evidence>